<feature type="transmembrane region" description="Helical" evidence="7">
    <location>
        <begin position="104"/>
        <end position="130"/>
    </location>
</feature>
<dbReference type="GO" id="GO:0022857">
    <property type="term" value="F:transmembrane transporter activity"/>
    <property type="evidence" value="ECO:0007669"/>
    <property type="project" value="InterPro"/>
</dbReference>
<dbReference type="SUPFAM" id="SSF103473">
    <property type="entry name" value="MFS general substrate transporter"/>
    <property type="match status" value="1"/>
</dbReference>
<feature type="transmembrane region" description="Helical" evidence="7">
    <location>
        <begin position="7"/>
        <end position="25"/>
    </location>
</feature>
<accession>A0A6P5EQP7</accession>
<feature type="transmembrane region" description="Helical" evidence="7">
    <location>
        <begin position="282"/>
        <end position="303"/>
    </location>
</feature>
<sequence>MKDLYALGHLFVCAFLFYFSSFMVIPAITDITIEALCPGHDQCSLAIYLSGFQQAIIGLGTLMLTPLVGNLSDKYGRKALLTLPTTIAIVPLAILAYNRSRPYFYAYYVIRMFAGMFCEGSMQCLSLAYVADKVGERRRASAFGVFSGVSAAGFVSGTLTARFLSTSSTFQVSAIVAVIAAAYLRILLQESDNGVAAVSEEDPSQPLCSPPSDGDSSPRLPSLTRKVPSVSDMIGLLTSSLTLSRAAVVAFFYSLGESGLQTALLYFLKAQFHFNKDQFADLLLIVGIAGTFSQLTLMPFLAHSVGEEKLLTIGLLASCTHVFLYSISWSYWVPYFAAMFVILSVFVNPCIRSIVSKKVGSTEQGMAQGCITGISSFASIIAPLVFTPLTAWFLSEAAPFDFKGFSLMCAGFATLIAFTMSITMRAEYSVTGQKFSNVRHEQV</sequence>
<dbReference type="InterPro" id="IPR036259">
    <property type="entry name" value="MFS_trans_sf"/>
</dbReference>
<evidence type="ECO:0000256" key="7">
    <source>
        <dbReference type="SAM" id="Phobius"/>
    </source>
</evidence>
<dbReference type="Pfam" id="PF07690">
    <property type="entry name" value="MFS_1"/>
    <property type="match status" value="2"/>
</dbReference>
<dbReference type="CDD" id="cd17330">
    <property type="entry name" value="MFS_SLC46_TetA_like"/>
    <property type="match status" value="1"/>
</dbReference>
<dbReference type="Gene3D" id="1.20.1250.20">
    <property type="entry name" value="MFS general substrate transporter like domains"/>
    <property type="match status" value="1"/>
</dbReference>
<dbReference type="GO" id="GO:0016020">
    <property type="term" value="C:membrane"/>
    <property type="evidence" value="ECO:0007669"/>
    <property type="project" value="UniProtKB-SubCell"/>
</dbReference>
<dbReference type="InterPro" id="IPR020846">
    <property type="entry name" value="MFS_dom"/>
</dbReference>
<evidence type="ECO:0000313" key="9">
    <source>
        <dbReference type="Proteomes" id="UP000515123"/>
    </source>
</evidence>
<feature type="transmembrane region" description="Helical" evidence="7">
    <location>
        <begin position="405"/>
        <end position="424"/>
    </location>
</feature>
<feature type="transmembrane region" description="Helical" evidence="7">
    <location>
        <begin position="80"/>
        <end position="98"/>
    </location>
</feature>
<organism evidence="9 10">
    <name type="scientific">Ananas comosus</name>
    <name type="common">Pineapple</name>
    <name type="synonym">Ananas ananas</name>
    <dbReference type="NCBI Taxonomy" id="4615"/>
    <lineage>
        <taxon>Eukaryota</taxon>
        <taxon>Viridiplantae</taxon>
        <taxon>Streptophyta</taxon>
        <taxon>Embryophyta</taxon>
        <taxon>Tracheophyta</taxon>
        <taxon>Spermatophyta</taxon>
        <taxon>Magnoliopsida</taxon>
        <taxon>Liliopsida</taxon>
        <taxon>Poales</taxon>
        <taxon>Bromeliaceae</taxon>
        <taxon>Bromelioideae</taxon>
        <taxon>Ananas</taxon>
    </lineage>
</organism>
<evidence type="ECO:0000313" key="10">
    <source>
        <dbReference type="RefSeq" id="XP_020083603.1"/>
    </source>
</evidence>
<reference evidence="10" key="2">
    <citation type="submission" date="2025-08" db="UniProtKB">
        <authorList>
            <consortium name="RefSeq"/>
        </authorList>
    </citation>
    <scope>IDENTIFICATION</scope>
    <source>
        <tissue evidence="10">Leaf</tissue>
    </source>
</reference>
<evidence type="ECO:0000256" key="6">
    <source>
        <dbReference type="SAM" id="MobiDB-lite"/>
    </source>
</evidence>
<evidence type="ECO:0000256" key="3">
    <source>
        <dbReference type="ARBA" id="ARBA00022692"/>
    </source>
</evidence>
<dbReference type="Proteomes" id="UP000515123">
    <property type="component" value="Linkage group 3"/>
</dbReference>
<feature type="transmembrane region" description="Helical" evidence="7">
    <location>
        <begin position="170"/>
        <end position="188"/>
    </location>
</feature>
<gene>
    <name evidence="10" type="primary">LOC109706984</name>
</gene>
<keyword evidence="4 7" id="KW-1133">Transmembrane helix</keyword>
<dbReference type="PROSITE" id="PS50850">
    <property type="entry name" value="MFS"/>
    <property type="match status" value="1"/>
</dbReference>
<dbReference type="InterPro" id="IPR011701">
    <property type="entry name" value="MFS"/>
</dbReference>
<feature type="transmembrane region" description="Helical" evidence="7">
    <location>
        <begin position="371"/>
        <end position="393"/>
    </location>
</feature>
<evidence type="ECO:0000259" key="8">
    <source>
        <dbReference type="PROSITE" id="PS50850"/>
    </source>
</evidence>
<dbReference type="RefSeq" id="XP_020083603.1">
    <property type="nucleotide sequence ID" value="XM_020228014.1"/>
</dbReference>
<dbReference type="PROSITE" id="PS00216">
    <property type="entry name" value="SUGAR_TRANSPORT_1"/>
    <property type="match status" value="1"/>
</dbReference>
<protein>
    <submittedName>
        <fullName evidence="10">Hippocampus abundant transcript-like protein 1</fullName>
    </submittedName>
</protein>
<keyword evidence="5 7" id="KW-0472">Membrane</keyword>
<dbReference type="PANTHER" id="PTHR23504">
    <property type="entry name" value="MAJOR FACILITATOR SUPERFAMILY DOMAIN-CONTAINING PROTEIN 10"/>
    <property type="match status" value="1"/>
</dbReference>
<feature type="transmembrane region" description="Helical" evidence="7">
    <location>
        <begin position="333"/>
        <end position="351"/>
    </location>
</feature>
<feature type="transmembrane region" description="Helical" evidence="7">
    <location>
        <begin position="45"/>
        <end position="68"/>
    </location>
</feature>
<proteinExistence type="predicted"/>
<dbReference type="InterPro" id="IPR005829">
    <property type="entry name" value="Sugar_transporter_CS"/>
</dbReference>
<feature type="transmembrane region" description="Helical" evidence="7">
    <location>
        <begin position="310"/>
        <end position="327"/>
    </location>
</feature>
<keyword evidence="2" id="KW-0813">Transport</keyword>
<evidence type="ECO:0000256" key="4">
    <source>
        <dbReference type="ARBA" id="ARBA00022989"/>
    </source>
</evidence>
<keyword evidence="3 7" id="KW-0812">Transmembrane</keyword>
<evidence type="ECO:0000256" key="2">
    <source>
        <dbReference type="ARBA" id="ARBA00022448"/>
    </source>
</evidence>
<feature type="region of interest" description="Disordered" evidence="6">
    <location>
        <begin position="199"/>
        <end position="221"/>
    </location>
</feature>
<keyword evidence="9" id="KW-1185">Reference proteome</keyword>
<dbReference type="AlphaFoldDB" id="A0A6P5EQP7"/>
<dbReference type="PANTHER" id="PTHR23504:SF1">
    <property type="entry name" value="GH21943P-RELATED"/>
    <property type="match status" value="1"/>
</dbReference>
<dbReference type="OrthoDB" id="419616at2759"/>
<evidence type="ECO:0000256" key="1">
    <source>
        <dbReference type="ARBA" id="ARBA00004141"/>
    </source>
</evidence>
<comment type="subcellular location">
    <subcellularLocation>
        <location evidence="1">Membrane</location>
        <topology evidence="1">Multi-pass membrane protein</topology>
    </subcellularLocation>
</comment>
<dbReference type="GeneID" id="109706984"/>
<reference evidence="9" key="1">
    <citation type="journal article" date="2015" name="Nat. Genet.">
        <title>The pineapple genome and the evolution of CAM photosynthesis.</title>
        <authorList>
            <person name="Ming R."/>
            <person name="VanBuren R."/>
            <person name="Wai C.M."/>
            <person name="Tang H."/>
            <person name="Schatz M.C."/>
            <person name="Bowers J.E."/>
            <person name="Lyons E."/>
            <person name="Wang M.L."/>
            <person name="Chen J."/>
            <person name="Biggers E."/>
            <person name="Zhang J."/>
            <person name="Huang L."/>
            <person name="Zhang L."/>
            <person name="Miao W."/>
            <person name="Zhang J."/>
            <person name="Ye Z."/>
            <person name="Miao C."/>
            <person name="Lin Z."/>
            <person name="Wang H."/>
            <person name="Zhou H."/>
            <person name="Yim W.C."/>
            <person name="Priest H.D."/>
            <person name="Zheng C."/>
            <person name="Woodhouse M."/>
            <person name="Edger P.P."/>
            <person name="Guyot R."/>
            <person name="Guo H.B."/>
            <person name="Guo H."/>
            <person name="Zheng G."/>
            <person name="Singh R."/>
            <person name="Sharma A."/>
            <person name="Min X."/>
            <person name="Zheng Y."/>
            <person name="Lee H."/>
            <person name="Gurtowski J."/>
            <person name="Sedlazeck F.J."/>
            <person name="Harkess A."/>
            <person name="McKain M.R."/>
            <person name="Liao Z."/>
            <person name="Fang J."/>
            <person name="Liu J."/>
            <person name="Zhang X."/>
            <person name="Zhang Q."/>
            <person name="Hu W."/>
            <person name="Qin Y."/>
            <person name="Wang K."/>
            <person name="Chen L.Y."/>
            <person name="Shirley N."/>
            <person name="Lin Y.R."/>
            <person name="Liu L.Y."/>
            <person name="Hernandez A.G."/>
            <person name="Wright C.L."/>
            <person name="Bulone V."/>
            <person name="Tuskan G.A."/>
            <person name="Heath K."/>
            <person name="Zee F."/>
            <person name="Moore P.H."/>
            <person name="Sunkar R."/>
            <person name="Leebens-Mack J.H."/>
            <person name="Mockler T."/>
            <person name="Bennetzen J.L."/>
            <person name="Freeling M."/>
            <person name="Sankoff D."/>
            <person name="Paterson A.H."/>
            <person name="Zhu X."/>
            <person name="Yang X."/>
            <person name="Smith J.A."/>
            <person name="Cushman J.C."/>
            <person name="Paull R.E."/>
            <person name="Yu Q."/>
        </authorList>
    </citation>
    <scope>NUCLEOTIDE SEQUENCE [LARGE SCALE GENOMIC DNA]</scope>
    <source>
        <strain evidence="9">cv. F153</strain>
    </source>
</reference>
<feature type="transmembrane region" description="Helical" evidence="7">
    <location>
        <begin position="142"/>
        <end position="164"/>
    </location>
</feature>
<feature type="domain" description="Major facilitator superfamily (MFS) profile" evidence="8">
    <location>
        <begin position="6"/>
        <end position="429"/>
    </location>
</feature>
<evidence type="ECO:0000256" key="5">
    <source>
        <dbReference type="ARBA" id="ARBA00023136"/>
    </source>
</evidence>
<name>A0A6P5EQP7_ANACO</name>